<sequence>MKRFKFLTGSRLIITIYANNRQEAENKIKWANKPICIGLNLPSIQGVQYA</sequence>
<dbReference type="Proteomes" id="UP000509660">
    <property type="component" value="Chromosome"/>
</dbReference>
<gene>
    <name evidence="1" type="ORF">HV559_07440</name>
</gene>
<reference evidence="1 2" key="1">
    <citation type="submission" date="2020-06" db="EMBL/GenBank/DDBJ databases">
        <title>Mannheimia pernigra sp. nov. isolated from bovine respiratory tract.</title>
        <authorList>
            <person name="Kuhnert P."/>
            <person name="Akarsu-Egger H."/>
        </authorList>
    </citation>
    <scope>NUCLEOTIDE SEQUENCE [LARGE SCALE GENOMIC DNA]</scope>
    <source>
        <strain evidence="1 2">BNO311</strain>
    </source>
</reference>
<dbReference type="EMBL" id="CP055306">
    <property type="protein sequence ID" value="QLB40715.1"/>
    <property type="molecule type" value="Genomic_DNA"/>
</dbReference>
<keyword evidence="2" id="KW-1185">Reference proteome</keyword>
<organism evidence="1 2">
    <name type="scientific">Mannheimia pernigra</name>
    <dbReference type="NCBI Taxonomy" id="111844"/>
    <lineage>
        <taxon>Bacteria</taxon>
        <taxon>Pseudomonadati</taxon>
        <taxon>Pseudomonadota</taxon>
        <taxon>Gammaproteobacteria</taxon>
        <taxon>Pasteurellales</taxon>
        <taxon>Pasteurellaceae</taxon>
        <taxon>Mannheimia</taxon>
    </lineage>
</organism>
<accession>A0A7D5IED8</accession>
<dbReference type="AlphaFoldDB" id="A0A7D5IED8"/>
<protein>
    <submittedName>
        <fullName evidence="1">Uncharacterized protein</fullName>
    </submittedName>
</protein>
<evidence type="ECO:0000313" key="1">
    <source>
        <dbReference type="EMBL" id="QLB40715.1"/>
    </source>
</evidence>
<proteinExistence type="predicted"/>
<evidence type="ECO:0000313" key="2">
    <source>
        <dbReference type="Proteomes" id="UP000509660"/>
    </source>
</evidence>
<name>A0A7D5IED8_9PAST</name>